<dbReference type="PANTHER" id="PTHR46825">
    <property type="entry name" value="D-ALANYL-D-ALANINE-CARBOXYPEPTIDASE/ENDOPEPTIDASE AMPH"/>
    <property type="match status" value="1"/>
</dbReference>
<dbReference type="InterPro" id="IPR050491">
    <property type="entry name" value="AmpC-like"/>
</dbReference>
<evidence type="ECO:0000256" key="1">
    <source>
        <dbReference type="ARBA" id="ARBA00038215"/>
    </source>
</evidence>
<proteinExistence type="inferred from homology"/>
<dbReference type="HOGENOM" id="CLU_020027_14_2_1"/>
<dbReference type="RefSeq" id="XP_013276983.1">
    <property type="nucleotide sequence ID" value="XM_013421529.1"/>
</dbReference>
<dbReference type="Gene3D" id="2.40.128.600">
    <property type="match status" value="1"/>
</dbReference>
<dbReference type="Pfam" id="PF00144">
    <property type="entry name" value="Beta-lactamase"/>
    <property type="match status" value="1"/>
</dbReference>
<accession>A0A0D2G520</accession>
<dbReference type="GeneID" id="25288999"/>
<protein>
    <recommendedName>
        <fullName evidence="2">Beta-lactamase-related domain-containing protein</fullName>
    </recommendedName>
</protein>
<dbReference type="AlphaFoldDB" id="A0A0D2G520"/>
<organism evidence="3 4">
    <name type="scientific">Rhinocladiella mackenziei CBS 650.93</name>
    <dbReference type="NCBI Taxonomy" id="1442369"/>
    <lineage>
        <taxon>Eukaryota</taxon>
        <taxon>Fungi</taxon>
        <taxon>Dikarya</taxon>
        <taxon>Ascomycota</taxon>
        <taxon>Pezizomycotina</taxon>
        <taxon>Eurotiomycetes</taxon>
        <taxon>Chaetothyriomycetidae</taxon>
        <taxon>Chaetothyriales</taxon>
        <taxon>Herpotrichiellaceae</taxon>
        <taxon>Rhinocladiella</taxon>
    </lineage>
</organism>
<dbReference type="Proteomes" id="UP000053617">
    <property type="component" value="Unassembled WGS sequence"/>
</dbReference>
<dbReference type="SUPFAM" id="SSF56601">
    <property type="entry name" value="beta-lactamase/transpeptidase-like"/>
    <property type="match status" value="1"/>
</dbReference>
<dbReference type="PANTHER" id="PTHR46825:SF14">
    <property type="entry name" value="BETA-LACTAMASE-RELATED DOMAIN-CONTAINING PROTEIN"/>
    <property type="match status" value="1"/>
</dbReference>
<name>A0A0D2G520_9EURO</name>
<sequence>MSPSSSALRLLDFAGPADAPQERDMKQIIAQLKALSHVIGEICQISGAPGVSVGVLHHGTVIHQMGFGYRDVSKQIVPDENTTYVIGSLTKAFTAALLGNLVDEGKLQWDTPVHDILPSFRRSSPYLPDEITITDLLSHRSGIAPYDSLWIGSNNDNLLSRDQCIAVLAYAPQAASVRTELLYNNFAYDVLGQMVEKTSDQRFSSYLHRQLLEPLSMSRTFFGSVPANDENVAIPYATLTDASAYPLPAPLEGDNVSIGAAGGIRSTVSDLLTLYNAFNLAAQNQIEQRENSGPAGPLKQMKHLWRPLMPLSLQSLREFSYAAGWIRVQLPAVMGPPVEIHSKDPVVGKGLPSRLAVFHQGSIPGYRAYTALLPETNSGVVVLSNSLGLTNHARWIGEMLVETLLGNKVDSSSYVALAKTDARRRVEKHDAIIRQLEQESSGQAPCRPLGSYTGKYWNAINNFCIEIFQKEDNLYVSFQGRKADTFMLLPFQNDSFYWKLTYDDAMKLARDADSPKAYYILRFSPDCHSGSCRDSGPGEELLRLRWKHDDTMQDDGEIFAKAEVLISQRL</sequence>
<dbReference type="InterPro" id="IPR012338">
    <property type="entry name" value="Beta-lactam/transpept-like"/>
</dbReference>
<dbReference type="OrthoDB" id="5946976at2759"/>
<dbReference type="InterPro" id="IPR001466">
    <property type="entry name" value="Beta-lactam-related"/>
</dbReference>
<dbReference type="EMBL" id="KN847475">
    <property type="protein sequence ID" value="KIX09847.1"/>
    <property type="molecule type" value="Genomic_DNA"/>
</dbReference>
<evidence type="ECO:0000313" key="3">
    <source>
        <dbReference type="EMBL" id="KIX09847.1"/>
    </source>
</evidence>
<keyword evidence="4" id="KW-1185">Reference proteome</keyword>
<evidence type="ECO:0000259" key="2">
    <source>
        <dbReference type="Pfam" id="PF00144"/>
    </source>
</evidence>
<evidence type="ECO:0000313" key="4">
    <source>
        <dbReference type="Proteomes" id="UP000053617"/>
    </source>
</evidence>
<dbReference type="STRING" id="1442369.A0A0D2G520"/>
<dbReference type="Gene3D" id="3.40.710.10">
    <property type="entry name" value="DD-peptidase/beta-lactamase superfamily"/>
    <property type="match status" value="1"/>
</dbReference>
<reference evidence="3 4" key="1">
    <citation type="submission" date="2015-01" db="EMBL/GenBank/DDBJ databases">
        <title>The Genome Sequence of Rhinocladiella mackenzie CBS 650.93.</title>
        <authorList>
            <consortium name="The Broad Institute Genomics Platform"/>
            <person name="Cuomo C."/>
            <person name="de Hoog S."/>
            <person name="Gorbushina A."/>
            <person name="Stielow B."/>
            <person name="Teixiera M."/>
            <person name="Abouelleil A."/>
            <person name="Chapman S.B."/>
            <person name="Priest M."/>
            <person name="Young S.K."/>
            <person name="Wortman J."/>
            <person name="Nusbaum C."/>
            <person name="Birren B."/>
        </authorList>
    </citation>
    <scope>NUCLEOTIDE SEQUENCE [LARGE SCALE GENOMIC DNA]</scope>
    <source>
        <strain evidence="3 4">CBS 650.93</strain>
    </source>
</reference>
<comment type="similarity">
    <text evidence="1">Belongs to the peptidase S12 family.</text>
</comment>
<feature type="domain" description="Beta-lactamase-related" evidence="2">
    <location>
        <begin position="46"/>
        <end position="389"/>
    </location>
</feature>
<gene>
    <name evidence="3" type="ORF">Z518_00928</name>
</gene>
<dbReference type="VEuPathDB" id="FungiDB:Z518_00928"/>